<sequence length="91" mass="10869">MKHLFKATKMGWAKEKEGIYFDSSTFTAEEAKQEFKEYHGTTDRGYPYTGYEYDGQKYHDVTYLGEFEDDELPHNDIELMDILIKRQQKNK</sequence>
<evidence type="ECO:0008006" key="3">
    <source>
        <dbReference type="Google" id="ProtNLM"/>
    </source>
</evidence>
<accession>A0ABR7GAM3</accession>
<proteinExistence type="predicted"/>
<gene>
    <name evidence="1" type="ORF">H8S40_13220</name>
</gene>
<evidence type="ECO:0000313" key="2">
    <source>
        <dbReference type="Proteomes" id="UP000631576"/>
    </source>
</evidence>
<reference evidence="1 2" key="1">
    <citation type="submission" date="2020-08" db="EMBL/GenBank/DDBJ databases">
        <title>Genome public.</title>
        <authorList>
            <person name="Liu C."/>
            <person name="Sun Q."/>
        </authorList>
    </citation>
    <scope>NUCLEOTIDE SEQUENCE [LARGE SCALE GENOMIC DNA]</scope>
    <source>
        <strain evidence="1 2">NSJ-13</strain>
    </source>
</reference>
<dbReference type="EMBL" id="JACOPE010000001">
    <property type="protein sequence ID" value="MBC5684479.1"/>
    <property type="molecule type" value="Genomic_DNA"/>
</dbReference>
<keyword evidence="2" id="KW-1185">Reference proteome</keyword>
<dbReference type="RefSeq" id="WP_117942769.1">
    <property type="nucleotide sequence ID" value="NZ_JACOPE010000001.1"/>
</dbReference>
<comment type="caution">
    <text evidence="1">The sequence shown here is derived from an EMBL/GenBank/DDBJ whole genome shotgun (WGS) entry which is preliminary data.</text>
</comment>
<evidence type="ECO:0000313" key="1">
    <source>
        <dbReference type="EMBL" id="MBC5684479.1"/>
    </source>
</evidence>
<organism evidence="1 2">
    <name type="scientific">Ruminococcus hominis</name>
    <dbReference type="NCBI Taxonomy" id="2763065"/>
    <lineage>
        <taxon>Bacteria</taxon>
        <taxon>Bacillati</taxon>
        <taxon>Bacillota</taxon>
        <taxon>Clostridia</taxon>
        <taxon>Eubacteriales</taxon>
        <taxon>Oscillospiraceae</taxon>
        <taxon>Ruminococcus</taxon>
    </lineage>
</organism>
<name>A0ABR7GAM3_9FIRM</name>
<dbReference type="Proteomes" id="UP000631576">
    <property type="component" value="Unassembled WGS sequence"/>
</dbReference>
<protein>
    <recommendedName>
        <fullName evidence="3">Large polyvalent protein associated domain-containing protein</fullName>
    </recommendedName>
</protein>